<dbReference type="GO" id="GO:1990189">
    <property type="term" value="F:protein N-terminal-serine acetyltransferase activity"/>
    <property type="evidence" value="ECO:0007669"/>
    <property type="project" value="TreeGrafter"/>
</dbReference>
<dbReference type="InterPro" id="IPR051908">
    <property type="entry name" value="Ribosomal_N-acetyltransferase"/>
</dbReference>
<sequence length="231" mass="26376">MDTDRPQGDPVDLSTDCIFPPHEKIAGSLVELLPLKQEHADGLFPTIGGEEHPSLYDYMGYGPFNDLDAFRSHITHLSNGKDPQFHAIVDKETSKLVGQLSYLRIDPKNRVIEIGHIMYSPSLQKTPQATEVFYLLANKAFENGYRRLEWKCDANNAASRGAAGRLGFTFEGVFRQHMIVKGRNRDTAWFSILDKEWPARKRAFEAWLDPSNFDQERKQVKALKQFQDAYS</sequence>
<evidence type="ECO:0000259" key="1">
    <source>
        <dbReference type="PROSITE" id="PS51186"/>
    </source>
</evidence>
<dbReference type="GeneID" id="89928353"/>
<dbReference type="AlphaFoldDB" id="A0AAV9P9F9"/>
<dbReference type="SUPFAM" id="SSF55729">
    <property type="entry name" value="Acyl-CoA N-acyltransferases (Nat)"/>
    <property type="match status" value="1"/>
</dbReference>
<accession>A0AAV9P9F9</accession>
<evidence type="ECO:0000313" key="2">
    <source>
        <dbReference type="EMBL" id="KAK5168445.1"/>
    </source>
</evidence>
<proteinExistence type="predicted"/>
<dbReference type="Pfam" id="PF13302">
    <property type="entry name" value="Acetyltransf_3"/>
    <property type="match status" value="1"/>
</dbReference>
<dbReference type="PROSITE" id="PS51186">
    <property type="entry name" value="GNAT"/>
    <property type="match status" value="1"/>
</dbReference>
<reference evidence="2 3" key="1">
    <citation type="submission" date="2023-08" db="EMBL/GenBank/DDBJ databases">
        <title>Black Yeasts Isolated from many extreme environments.</title>
        <authorList>
            <person name="Coleine C."/>
            <person name="Stajich J.E."/>
            <person name="Selbmann L."/>
        </authorList>
    </citation>
    <scope>NUCLEOTIDE SEQUENCE [LARGE SCALE GENOMIC DNA]</scope>
    <source>
        <strain evidence="2 3">CCFEE 5935</strain>
    </source>
</reference>
<keyword evidence="3" id="KW-1185">Reference proteome</keyword>
<dbReference type="Gene3D" id="3.40.630.30">
    <property type="match status" value="1"/>
</dbReference>
<dbReference type="RefSeq" id="XP_064658055.1">
    <property type="nucleotide sequence ID" value="XM_064804254.1"/>
</dbReference>
<comment type="caution">
    <text evidence="2">The sequence shown here is derived from an EMBL/GenBank/DDBJ whole genome shotgun (WGS) entry which is preliminary data.</text>
</comment>
<gene>
    <name evidence="2" type="ORF">LTR77_007015</name>
</gene>
<dbReference type="Proteomes" id="UP001337655">
    <property type="component" value="Unassembled WGS sequence"/>
</dbReference>
<dbReference type="PANTHER" id="PTHR43441:SF2">
    <property type="entry name" value="FAMILY ACETYLTRANSFERASE, PUTATIVE (AFU_ORTHOLOGUE AFUA_7G00850)-RELATED"/>
    <property type="match status" value="1"/>
</dbReference>
<organism evidence="2 3">
    <name type="scientific">Saxophila tyrrhenica</name>
    <dbReference type="NCBI Taxonomy" id="1690608"/>
    <lineage>
        <taxon>Eukaryota</taxon>
        <taxon>Fungi</taxon>
        <taxon>Dikarya</taxon>
        <taxon>Ascomycota</taxon>
        <taxon>Pezizomycotina</taxon>
        <taxon>Dothideomycetes</taxon>
        <taxon>Dothideomycetidae</taxon>
        <taxon>Mycosphaerellales</taxon>
        <taxon>Extremaceae</taxon>
        <taxon>Saxophila</taxon>
    </lineage>
</organism>
<dbReference type="EMBL" id="JAVRRT010000010">
    <property type="protein sequence ID" value="KAK5168445.1"/>
    <property type="molecule type" value="Genomic_DNA"/>
</dbReference>
<dbReference type="PANTHER" id="PTHR43441">
    <property type="entry name" value="RIBOSOMAL-PROTEIN-SERINE ACETYLTRANSFERASE"/>
    <property type="match status" value="1"/>
</dbReference>
<feature type="domain" description="N-acetyltransferase" evidence="1">
    <location>
        <begin position="30"/>
        <end position="186"/>
    </location>
</feature>
<dbReference type="InterPro" id="IPR016181">
    <property type="entry name" value="Acyl_CoA_acyltransferase"/>
</dbReference>
<name>A0AAV9P9F9_9PEZI</name>
<dbReference type="InterPro" id="IPR000182">
    <property type="entry name" value="GNAT_dom"/>
</dbReference>
<protein>
    <recommendedName>
        <fullName evidence="1">N-acetyltransferase domain-containing protein</fullName>
    </recommendedName>
</protein>
<dbReference type="FunFam" id="3.40.630.30:FF:000047">
    <property type="entry name" value="Acetyltransferase, GNAT family"/>
    <property type="match status" value="1"/>
</dbReference>
<evidence type="ECO:0000313" key="3">
    <source>
        <dbReference type="Proteomes" id="UP001337655"/>
    </source>
</evidence>
<dbReference type="GO" id="GO:0008999">
    <property type="term" value="F:protein-N-terminal-alanine acetyltransferase activity"/>
    <property type="evidence" value="ECO:0007669"/>
    <property type="project" value="TreeGrafter"/>
</dbReference>